<evidence type="ECO:0000313" key="3">
    <source>
        <dbReference type="Proteomes" id="UP001341820"/>
    </source>
</evidence>
<dbReference type="PANTHER" id="PTHR42879">
    <property type="entry name" value="3-OXOACYL-(ACYL-CARRIER-PROTEIN) REDUCTASE"/>
    <property type="match status" value="1"/>
</dbReference>
<dbReference type="NCBIfam" id="NF009093">
    <property type="entry name" value="PRK12429.1"/>
    <property type="match status" value="1"/>
</dbReference>
<dbReference type="PROSITE" id="PS00061">
    <property type="entry name" value="ADH_SHORT"/>
    <property type="match status" value="1"/>
</dbReference>
<dbReference type="InterPro" id="IPR011294">
    <property type="entry name" value="3-OHbutyrate_DH"/>
</dbReference>
<dbReference type="InterPro" id="IPR050259">
    <property type="entry name" value="SDR"/>
</dbReference>
<keyword evidence="3" id="KW-1185">Reference proteome</keyword>
<name>A0ABU6NPC0_9BACI</name>
<sequence length="259" mass="28043">MKNSEQVVVITGAASGIGFQLAQSFASNGAKVVLADRDETRVKQAAAQLVAKGYTAHPIVVDVTKEEDIKQMIQFTVTQCGRLDVLVNNAGMQHIAPLEQYDTERYRLLLSIMLVGPFMAIKHAMPIMKKQGYGRIINMSSINGIIGFAGKAAYNSAKHGIIGLSKVAALESAECNITVNCIAPGYIDTPLVRAQLKDLAFTRKVDEKRVLEDVIYPLVPQKRLITVEEVASMAIYLCSEAAKGITGQTLVIDGGYTVQ</sequence>
<evidence type="ECO:0000313" key="2">
    <source>
        <dbReference type="EMBL" id="MED4130038.1"/>
    </source>
</evidence>
<comment type="similarity">
    <text evidence="1">Belongs to the short-chain dehydrogenases/reductases (SDR) family.</text>
</comment>
<reference evidence="2 3" key="1">
    <citation type="submission" date="2023-03" db="EMBL/GenBank/DDBJ databases">
        <title>Bacillus Genome Sequencing.</title>
        <authorList>
            <person name="Dunlap C."/>
        </authorList>
    </citation>
    <scope>NUCLEOTIDE SEQUENCE [LARGE SCALE GENOMIC DNA]</scope>
    <source>
        <strain evidence="2 3">B-4107</strain>
    </source>
</reference>
<comment type="caution">
    <text evidence="2">The sequence shown here is derived from an EMBL/GenBank/DDBJ whole genome shotgun (WGS) entry which is preliminary data.</text>
</comment>
<dbReference type="InterPro" id="IPR036291">
    <property type="entry name" value="NAD(P)-bd_dom_sf"/>
</dbReference>
<gene>
    <name evidence="2" type="ORF">P5F74_18050</name>
</gene>
<dbReference type="PRINTS" id="PR00080">
    <property type="entry name" value="SDRFAMILY"/>
</dbReference>
<dbReference type="InterPro" id="IPR002347">
    <property type="entry name" value="SDR_fam"/>
</dbReference>
<proteinExistence type="inferred from homology"/>
<dbReference type="InterPro" id="IPR020904">
    <property type="entry name" value="Sc_DH/Rdtase_CS"/>
</dbReference>
<dbReference type="Gene3D" id="3.40.50.720">
    <property type="entry name" value="NAD(P)-binding Rossmann-like Domain"/>
    <property type="match status" value="1"/>
</dbReference>
<evidence type="ECO:0000256" key="1">
    <source>
        <dbReference type="ARBA" id="ARBA00006484"/>
    </source>
</evidence>
<dbReference type="RefSeq" id="WP_144558993.1">
    <property type="nucleotide sequence ID" value="NZ_CP042163.1"/>
</dbReference>
<dbReference type="Proteomes" id="UP001341820">
    <property type="component" value="Unassembled WGS sequence"/>
</dbReference>
<dbReference type="EMBL" id="JAROAS010000048">
    <property type="protein sequence ID" value="MED4130038.1"/>
    <property type="molecule type" value="Genomic_DNA"/>
</dbReference>
<dbReference type="PRINTS" id="PR00081">
    <property type="entry name" value="GDHRDH"/>
</dbReference>
<dbReference type="SUPFAM" id="SSF51735">
    <property type="entry name" value="NAD(P)-binding Rossmann-fold domains"/>
    <property type="match status" value="1"/>
</dbReference>
<organism evidence="2 3">
    <name type="scientific">Shouchella miscanthi</name>
    <dbReference type="NCBI Taxonomy" id="2598861"/>
    <lineage>
        <taxon>Bacteria</taxon>
        <taxon>Bacillati</taxon>
        <taxon>Bacillota</taxon>
        <taxon>Bacilli</taxon>
        <taxon>Bacillales</taxon>
        <taxon>Bacillaceae</taxon>
        <taxon>Shouchella</taxon>
    </lineage>
</organism>
<dbReference type="NCBIfam" id="TIGR01963">
    <property type="entry name" value="PHB_DH"/>
    <property type="match status" value="1"/>
</dbReference>
<accession>A0ABU6NPC0</accession>
<protein>
    <submittedName>
        <fullName evidence="2">3-hydroxybutyrate dehydrogenase</fullName>
    </submittedName>
</protein>
<dbReference type="Pfam" id="PF13561">
    <property type="entry name" value="adh_short_C2"/>
    <property type="match status" value="1"/>
</dbReference>
<dbReference type="PANTHER" id="PTHR42879:SF2">
    <property type="entry name" value="3-OXOACYL-[ACYL-CARRIER-PROTEIN] REDUCTASE FABG"/>
    <property type="match status" value="1"/>
</dbReference>